<evidence type="ECO:0000313" key="2">
    <source>
        <dbReference type="Proteomes" id="UP000789572"/>
    </source>
</evidence>
<proteinExistence type="predicted"/>
<comment type="caution">
    <text evidence="1">The sequence shown here is derived from an EMBL/GenBank/DDBJ whole genome shotgun (WGS) entry which is preliminary data.</text>
</comment>
<organism evidence="1 2">
    <name type="scientific">Paraglomus occultum</name>
    <dbReference type="NCBI Taxonomy" id="144539"/>
    <lineage>
        <taxon>Eukaryota</taxon>
        <taxon>Fungi</taxon>
        <taxon>Fungi incertae sedis</taxon>
        <taxon>Mucoromycota</taxon>
        <taxon>Glomeromycotina</taxon>
        <taxon>Glomeromycetes</taxon>
        <taxon>Paraglomerales</taxon>
        <taxon>Paraglomeraceae</taxon>
        <taxon>Paraglomus</taxon>
    </lineage>
</organism>
<protein>
    <submittedName>
        <fullName evidence="1">604_t:CDS:1</fullName>
    </submittedName>
</protein>
<dbReference type="OrthoDB" id="2352581at2759"/>
<keyword evidence="2" id="KW-1185">Reference proteome</keyword>
<name>A0A9N9G3L1_9GLOM</name>
<sequence>MVPMYASTEEVLRTILPDASKKDIEKYSQQLEDVEDFDPVSLSLYDHEKQPQQLF</sequence>
<dbReference type="AlphaFoldDB" id="A0A9N9G3L1"/>
<dbReference type="EMBL" id="CAJVPJ010001091">
    <property type="protein sequence ID" value="CAG8575039.1"/>
    <property type="molecule type" value="Genomic_DNA"/>
</dbReference>
<dbReference type="Proteomes" id="UP000789572">
    <property type="component" value="Unassembled WGS sequence"/>
</dbReference>
<gene>
    <name evidence="1" type="ORF">POCULU_LOCUS6192</name>
</gene>
<reference evidence="1" key="1">
    <citation type="submission" date="2021-06" db="EMBL/GenBank/DDBJ databases">
        <authorList>
            <person name="Kallberg Y."/>
            <person name="Tangrot J."/>
            <person name="Rosling A."/>
        </authorList>
    </citation>
    <scope>NUCLEOTIDE SEQUENCE</scope>
    <source>
        <strain evidence="1">IA702</strain>
    </source>
</reference>
<accession>A0A9N9G3L1</accession>
<evidence type="ECO:0000313" key="1">
    <source>
        <dbReference type="EMBL" id="CAG8575039.1"/>
    </source>
</evidence>